<comment type="caution">
    <text evidence="1">The sequence shown here is derived from an EMBL/GenBank/DDBJ whole genome shotgun (WGS) entry which is preliminary data.</text>
</comment>
<dbReference type="EMBL" id="SYUV01000051">
    <property type="protein sequence ID" value="TKF30017.1"/>
    <property type="molecule type" value="Genomic_DNA"/>
</dbReference>
<evidence type="ECO:0000313" key="2">
    <source>
        <dbReference type="Proteomes" id="UP000307574"/>
    </source>
</evidence>
<reference evidence="1 2" key="1">
    <citation type="submission" date="2019-04" db="EMBL/GenBank/DDBJ databases">
        <title>A reverse ecology approach based on a biological definition of microbial populations.</title>
        <authorList>
            <person name="Arevalo P."/>
            <person name="Vaninsberghe D."/>
            <person name="Elsherbini J."/>
            <person name="Gore J."/>
            <person name="Polz M."/>
        </authorList>
    </citation>
    <scope>NUCLEOTIDE SEQUENCE [LARGE SCALE GENOMIC DNA]</scope>
    <source>
        <strain evidence="1 2">10N.261.46.F4</strain>
    </source>
</reference>
<proteinExistence type="predicted"/>
<evidence type="ECO:0000313" key="1">
    <source>
        <dbReference type="EMBL" id="TKF30017.1"/>
    </source>
</evidence>
<dbReference type="AlphaFoldDB" id="A0A4U1X4K7"/>
<dbReference type="PROSITE" id="PS51257">
    <property type="entry name" value="PROKAR_LIPOPROTEIN"/>
    <property type="match status" value="1"/>
</dbReference>
<dbReference type="RefSeq" id="WP_136980707.1">
    <property type="nucleotide sequence ID" value="NZ_JBFRRD010000024.1"/>
</dbReference>
<name>A0A4U1X4K7_9VIBR</name>
<sequence length="147" mass="16529">MKKLALYAVIGMVVLGCDNGNDLELAQIETKQTSEDSNERRYCFRNEYPFKDNPSDKDVEELNIEIIGDTVEGTYNWIPVFKDKRMGQFSGSIANGVATVKYVFMQEGSEQEEVLEVKLYDNEVIVGGGLPEMGFAARIKKVMCVPE</sequence>
<accession>A0A4U1X4K7</accession>
<organism evidence="1 2">
    <name type="scientific">Vibrio kanaloae</name>
    <dbReference type="NCBI Taxonomy" id="170673"/>
    <lineage>
        <taxon>Bacteria</taxon>
        <taxon>Pseudomonadati</taxon>
        <taxon>Pseudomonadota</taxon>
        <taxon>Gammaproteobacteria</taxon>
        <taxon>Vibrionales</taxon>
        <taxon>Vibrionaceae</taxon>
        <taxon>Vibrio</taxon>
    </lineage>
</organism>
<dbReference type="Proteomes" id="UP000307574">
    <property type="component" value="Unassembled WGS sequence"/>
</dbReference>
<gene>
    <name evidence="1" type="ORF">FCV50_14780</name>
</gene>
<protein>
    <recommendedName>
        <fullName evidence="3">Lipoprotein</fullName>
    </recommendedName>
</protein>
<evidence type="ECO:0008006" key="3">
    <source>
        <dbReference type="Google" id="ProtNLM"/>
    </source>
</evidence>